<name>A0A2N1PHY1_9BACT</name>
<evidence type="ECO:0000313" key="1">
    <source>
        <dbReference type="EMBL" id="PKK87948.1"/>
    </source>
</evidence>
<accession>A0A2N1PHY1</accession>
<dbReference type="Pfam" id="PF20217">
    <property type="entry name" value="DUF6577"/>
    <property type="match status" value="1"/>
</dbReference>
<reference evidence="1 2" key="1">
    <citation type="journal article" date="2017" name="ISME J.">
        <title>Potential for microbial H2 and metal transformations associated with novel bacteria and archaea in deep terrestrial subsurface sediments.</title>
        <authorList>
            <person name="Hernsdorf A.W."/>
            <person name="Amano Y."/>
            <person name="Miyakawa K."/>
            <person name="Ise K."/>
            <person name="Suzuki Y."/>
            <person name="Anantharaman K."/>
            <person name="Probst A."/>
            <person name="Burstein D."/>
            <person name="Thomas B.C."/>
            <person name="Banfield J.F."/>
        </authorList>
    </citation>
    <scope>NUCLEOTIDE SEQUENCE [LARGE SCALE GENOMIC DNA]</scope>
    <source>
        <strain evidence="1">HGW-Wallbacteria-1</strain>
    </source>
</reference>
<dbReference type="AlphaFoldDB" id="A0A2N1PHY1"/>
<dbReference type="EMBL" id="PGXC01000080">
    <property type="protein sequence ID" value="PKK87948.1"/>
    <property type="molecule type" value="Genomic_DNA"/>
</dbReference>
<gene>
    <name evidence="1" type="ORF">CVV64_20940</name>
</gene>
<proteinExistence type="predicted"/>
<evidence type="ECO:0000313" key="2">
    <source>
        <dbReference type="Proteomes" id="UP000233256"/>
    </source>
</evidence>
<dbReference type="Proteomes" id="UP000233256">
    <property type="component" value="Unassembled WGS sequence"/>
</dbReference>
<protein>
    <submittedName>
        <fullName evidence="1">Uncharacterized protein</fullName>
    </submittedName>
</protein>
<dbReference type="InterPro" id="IPR046484">
    <property type="entry name" value="DUF6577"/>
</dbReference>
<sequence>MKTNMSTLAIPELKMKFSNRGSVRKVELWNFYHLQNSDLTEQAFRRILYSLEKERLITPIGAGIYVLLNPFLASNKKKFVPSLSPTAQQLSLDVRKNFPYTQYLIWETGALHEFMTHQPSQSQIILEIEKEATESVFNKLKEQSSGNIFLEPDRVTYERYIIDAPESILLLQLVTQSPKMKTKGVVSARLEKILVDIFSDEDRFFTFHGQEMINIFENAFSMYWINTKTLFRYAGRRKVVERLKNFINTRTQIELSTLLENIE</sequence>
<comment type="caution">
    <text evidence="1">The sequence shown here is derived from an EMBL/GenBank/DDBJ whole genome shotgun (WGS) entry which is preliminary data.</text>
</comment>
<organism evidence="1 2">
    <name type="scientific">Candidatus Wallbacteria bacterium HGW-Wallbacteria-1</name>
    <dbReference type="NCBI Taxonomy" id="2013854"/>
    <lineage>
        <taxon>Bacteria</taxon>
        <taxon>Candidatus Walliibacteriota</taxon>
    </lineage>
</organism>